<proteinExistence type="inferred from homology"/>
<dbReference type="Proteomes" id="UP000615455">
    <property type="component" value="Unassembled WGS sequence"/>
</dbReference>
<dbReference type="InterPro" id="IPR008928">
    <property type="entry name" value="6-hairpin_glycosidase_sf"/>
</dbReference>
<dbReference type="PANTHER" id="PTHR36845:SF1">
    <property type="entry name" value="HYDROLASE, PUTATIVE (AFU_ORTHOLOGUE AFUA_7G05090)-RELATED"/>
    <property type="match status" value="1"/>
</dbReference>
<organism evidence="3 4">
    <name type="scientific">Paenibacillus marchantiophytorum</name>
    <dbReference type="NCBI Taxonomy" id="1619310"/>
    <lineage>
        <taxon>Bacteria</taxon>
        <taxon>Bacillati</taxon>
        <taxon>Bacillota</taxon>
        <taxon>Bacilli</taxon>
        <taxon>Bacillales</taxon>
        <taxon>Paenibacillaceae</taxon>
        <taxon>Paenibacillus</taxon>
    </lineage>
</organism>
<name>A0ABQ1ENS1_9BACL</name>
<keyword evidence="4" id="KW-1185">Reference proteome</keyword>
<dbReference type="InterPro" id="IPR010905">
    <property type="entry name" value="Glyco_hydro_88"/>
</dbReference>
<sequence>MSTEADKDQDWLEETWRKTVAKMTQASDTIGSEFVHVSRDGMYDRTDSHVWTAGFWPGLLWLVYRDTSKERFRELAEQCERRLDTSIEEFMRLHHDVGFIWSLASVANYKLTGNLASRLRALKVAAWLAGRYNLRGKYIRAWNDYAGIGQKRNAGWAIIDCTMNLSLLFWASEEIGDPRFKHIASEHADTVLREFVREDGSCCHIVSFDPETGQRIEALGGQGYAPDSAWARGAAWAIYGLALCYRYTKAEKYRHGSQRVADFYLANLPEDSVPYWDFRLPTEEGAPKDSSAAAIAASGLLLLARCEDTERSRHYEAAARRMMRSLSDYYAVWDLEDEAILLHGTGNYPANKNIDVGLIYGDYFFVEALAKLRGQMETFW</sequence>
<dbReference type="RefSeq" id="WP_189012406.1">
    <property type="nucleotide sequence ID" value="NZ_BMHE01000011.1"/>
</dbReference>
<dbReference type="EMBL" id="BMHE01000011">
    <property type="protein sequence ID" value="GFZ80278.1"/>
    <property type="molecule type" value="Genomic_DNA"/>
</dbReference>
<evidence type="ECO:0000256" key="2">
    <source>
        <dbReference type="ARBA" id="ARBA00038358"/>
    </source>
</evidence>
<accession>A0ABQ1ENS1</accession>
<comment type="caution">
    <text evidence="3">The sequence shown here is derived from an EMBL/GenBank/DDBJ whole genome shotgun (WGS) entry which is preliminary data.</text>
</comment>
<gene>
    <name evidence="3" type="ORF">GCM10008018_27370</name>
</gene>
<dbReference type="GO" id="GO:0016787">
    <property type="term" value="F:hydrolase activity"/>
    <property type="evidence" value="ECO:0007669"/>
    <property type="project" value="UniProtKB-KW"/>
</dbReference>
<evidence type="ECO:0000256" key="1">
    <source>
        <dbReference type="ARBA" id="ARBA00022801"/>
    </source>
</evidence>
<evidence type="ECO:0000313" key="3">
    <source>
        <dbReference type="EMBL" id="GFZ80278.1"/>
    </source>
</evidence>
<protein>
    <submittedName>
        <fullName evidence="3">Glycosyl hydrolase family 88</fullName>
    </submittedName>
</protein>
<dbReference type="SUPFAM" id="SSF48208">
    <property type="entry name" value="Six-hairpin glycosidases"/>
    <property type="match status" value="1"/>
</dbReference>
<comment type="similarity">
    <text evidence="2">Belongs to the glycosyl hydrolase 88 family.</text>
</comment>
<reference evidence="4" key="1">
    <citation type="journal article" date="2019" name="Int. J. Syst. Evol. Microbiol.">
        <title>The Global Catalogue of Microorganisms (GCM) 10K type strain sequencing project: providing services to taxonomists for standard genome sequencing and annotation.</title>
        <authorList>
            <consortium name="The Broad Institute Genomics Platform"/>
            <consortium name="The Broad Institute Genome Sequencing Center for Infectious Disease"/>
            <person name="Wu L."/>
            <person name="Ma J."/>
        </authorList>
    </citation>
    <scope>NUCLEOTIDE SEQUENCE [LARGE SCALE GENOMIC DNA]</scope>
    <source>
        <strain evidence="4">CGMCC 1.15043</strain>
    </source>
</reference>
<dbReference type="InterPro" id="IPR012341">
    <property type="entry name" value="6hp_glycosidase-like_sf"/>
</dbReference>
<dbReference type="InterPro" id="IPR052369">
    <property type="entry name" value="UG_Glycosaminoglycan_Hydrolase"/>
</dbReference>
<dbReference type="Gene3D" id="1.50.10.10">
    <property type="match status" value="1"/>
</dbReference>
<dbReference type="Pfam" id="PF07470">
    <property type="entry name" value="Glyco_hydro_88"/>
    <property type="match status" value="1"/>
</dbReference>
<keyword evidence="1 3" id="KW-0378">Hydrolase</keyword>
<dbReference type="PANTHER" id="PTHR36845">
    <property type="entry name" value="HYDROLASE, PUTATIVE (AFU_ORTHOLOGUE AFUA_7G05090)-RELATED"/>
    <property type="match status" value="1"/>
</dbReference>
<evidence type="ECO:0000313" key="4">
    <source>
        <dbReference type="Proteomes" id="UP000615455"/>
    </source>
</evidence>